<organism evidence="5 6">
    <name type="scientific">Desulfuribacillus stibiiarsenatis</name>
    <dbReference type="NCBI Taxonomy" id="1390249"/>
    <lineage>
        <taxon>Bacteria</taxon>
        <taxon>Bacillati</taxon>
        <taxon>Bacillota</taxon>
        <taxon>Desulfuribacillia</taxon>
        <taxon>Desulfuribacillales</taxon>
        <taxon>Desulfuribacillaceae</taxon>
        <taxon>Desulfuribacillus</taxon>
    </lineage>
</organism>
<dbReference type="EMBL" id="MJAT01000012">
    <property type="protein sequence ID" value="OEH85577.1"/>
    <property type="molecule type" value="Genomic_DNA"/>
</dbReference>
<reference evidence="5 6" key="1">
    <citation type="submission" date="2016-09" db="EMBL/GenBank/DDBJ databases">
        <title>Desulfuribacillus arsenicus sp. nov., an obligately anaerobic, dissimilatory arsenic- and antimonate-reducing bacterium isolated from anoxic sediments.</title>
        <authorList>
            <person name="Abin C.A."/>
            <person name="Hollibaugh J.T."/>
        </authorList>
    </citation>
    <scope>NUCLEOTIDE SEQUENCE [LARGE SCALE GENOMIC DNA]</scope>
    <source>
        <strain evidence="5 6">MLFW-2</strain>
    </source>
</reference>
<evidence type="ECO:0000256" key="1">
    <source>
        <dbReference type="ARBA" id="ARBA00023125"/>
    </source>
</evidence>
<dbReference type="AlphaFoldDB" id="A0A1E5L603"/>
<evidence type="ECO:0000313" key="5">
    <source>
        <dbReference type="EMBL" id="OEH85577.1"/>
    </source>
</evidence>
<dbReference type="GO" id="GO:0000150">
    <property type="term" value="F:DNA strand exchange activity"/>
    <property type="evidence" value="ECO:0007669"/>
    <property type="project" value="InterPro"/>
</dbReference>
<dbReference type="InterPro" id="IPR011109">
    <property type="entry name" value="DNA_bind_recombinase_dom"/>
</dbReference>
<dbReference type="Pfam" id="PF13408">
    <property type="entry name" value="Zn_ribbon_recom"/>
    <property type="match status" value="1"/>
</dbReference>
<evidence type="ECO:0008006" key="7">
    <source>
        <dbReference type="Google" id="ProtNLM"/>
    </source>
</evidence>
<keyword evidence="2" id="KW-0233">DNA recombination</keyword>
<keyword evidence="6" id="KW-1185">Reference proteome</keyword>
<evidence type="ECO:0000256" key="2">
    <source>
        <dbReference type="ARBA" id="ARBA00023172"/>
    </source>
</evidence>
<proteinExistence type="predicted"/>
<evidence type="ECO:0000313" key="6">
    <source>
        <dbReference type="Proteomes" id="UP000095255"/>
    </source>
</evidence>
<dbReference type="InterPro" id="IPR025827">
    <property type="entry name" value="Zn_ribbon_recom_dom"/>
</dbReference>
<accession>A0A1E5L603</accession>
<keyword evidence="1" id="KW-0238">DNA-binding</keyword>
<feature type="domain" description="Recombinase zinc beta ribbon" evidence="4">
    <location>
        <begin position="70"/>
        <end position="127"/>
    </location>
</feature>
<evidence type="ECO:0000259" key="3">
    <source>
        <dbReference type="Pfam" id="PF07508"/>
    </source>
</evidence>
<evidence type="ECO:0000259" key="4">
    <source>
        <dbReference type="Pfam" id="PF13408"/>
    </source>
</evidence>
<dbReference type="GO" id="GO:0003677">
    <property type="term" value="F:DNA binding"/>
    <property type="evidence" value="ECO:0007669"/>
    <property type="project" value="UniProtKB-KW"/>
</dbReference>
<name>A0A1E5L603_9FIRM</name>
<dbReference type="Pfam" id="PF07508">
    <property type="entry name" value="Recombinase"/>
    <property type="match status" value="1"/>
</dbReference>
<dbReference type="Gene3D" id="3.90.1750.20">
    <property type="entry name" value="Putative Large Serine Recombinase, Chain B, Domain 2"/>
    <property type="match status" value="1"/>
</dbReference>
<dbReference type="InterPro" id="IPR050639">
    <property type="entry name" value="SSR_resolvase"/>
</dbReference>
<protein>
    <recommendedName>
        <fullName evidence="7">Recombinase domain-containing protein</fullName>
    </recommendedName>
</protein>
<dbReference type="Proteomes" id="UP000095255">
    <property type="component" value="Unassembled WGS sequence"/>
</dbReference>
<dbReference type="InterPro" id="IPR038109">
    <property type="entry name" value="DNA_bind_recomb_sf"/>
</dbReference>
<dbReference type="PANTHER" id="PTHR30461">
    <property type="entry name" value="DNA-INVERTASE FROM LAMBDOID PROPHAGE"/>
    <property type="match status" value="1"/>
</dbReference>
<dbReference type="STRING" id="1390249.BHU72_01905"/>
<dbReference type="PANTHER" id="PTHR30461:SF2">
    <property type="entry name" value="SERINE RECOMBINASE PINE-RELATED"/>
    <property type="match status" value="1"/>
</dbReference>
<sequence length="203" mass="23821">MLLQNPVYKGSLVWNRIDSSKKIRTKKDKAEWVVYDDCLPVIIDKEKWEKVQQLVNKRQISPRARSSSHLLSGLLKCPYCKSGMSIGWSGSKNNRYRVYRCSDNKNNGTCINKQYRANELEFAFLNEFIKNQPCQFETLEIFNQAKNYVREILQLINFYSSEKITPDLTLYSNYIKDLKPLFVSLIDSIIIADNNKLNINYRD</sequence>
<feature type="domain" description="Recombinase" evidence="3">
    <location>
        <begin position="2"/>
        <end position="58"/>
    </location>
</feature>
<gene>
    <name evidence="5" type="ORF">BHU72_01905</name>
</gene>
<comment type="caution">
    <text evidence="5">The sequence shown here is derived from an EMBL/GenBank/DDBJ whole genome shotgun (WGS) entry which is preliminary data.</text>
</comment>